<dbReference type="InterPro" id="IPR029063">
    <property type="entry name" value="SAM-dependent_MTases_sf"/>
</dbReference>
<dbReference type="InParanoid" id="A0A540VMJ7"/>
<evidence type="ECO:0000259" key="1">
    <source>
        <dbReference type="Pfam" id="PF13649"/>
    </source>
</evidence>
<name>A0A540VMJ7_9CHLR</name>
<dbReference type="AlphaFoldDB" id="A0A540VMJ7"/>
<dbReference type="EMBL" id="VIGC01000001">
    <property type="protein sequence ID" value="TQE97987.1"/>
    <property type="molecule type" value="Genomic_DNA"/>
</dbReference>
<reference evidence="2 3" key="1">
    <citation type="submission" date="2019-06" db="EMBL/GenBank/DDBJ databases">
        <title>Genome sequence of Litorilinea aerophila BAA-2444.</title>
        <authorList>
            <person name="Maclea K.S."/>
            <person name="Maurais E.G."/>
            <person name="Iannazzi L.C."/>
        </authorList>
    </citation>
    <scope>NUCLEOTIDE SEQUENCE [LARGE SCALE GENOMIC DNA]</scope>
    <source>
        <strain evidence="2 3">ATCC BAA-2444</strain>
    </source>
</reference>
<keyword evidence="3" id="KW-1185">Reference proteome</keyword>
<proteinExistence type="predicted"/>
<feature type="domain" description="Methyltransferase" evidence="1">
    <location>
        <begin position="104"/>
        <end position="181"/>
    </location>
</feature>
<sequence length="420" mass="48051">MLAESGLCYQHAVQRGDYNRYVGNLFGKYDNVRLYWEDQLTRKMLRPHLAELVQQRRSQGRRIRIVDLGCGAGQGYDLLTRISQNEQDLSLAHHRVLEEQDIECYLGLDINPAMVEKGSELYADVPHVHFRQADLREGLPIEQVGEEPYDLYFSSYASLSHLDRPHLQRLLAEIARHGRPGSLVVMDLLGRNSVEWPCYWAARSDAEKFQNYTMNYLADPQADGDEGAVVEHFPMRYWNGQEVRALGEEVTRRTGRGLQVVGLFDRSILVGRHVDTRQYNPRLKPLRRAVNRLHEDCMRTDLEELIIPDGSWPTHPEPAVDAFLNELARSWNALVRFCQQRLQTRLSLGELEGWDEFSAPLQLALVTMDRVISSAEGLWHSDPRANIIEPQLGFALRSLEFGLQKGMGCGHGLVAILRLT</sequence>
<dbReference type="GO" id="GO:0032259">
    <property type="term" value="P:methylation"/>
    <property type="evidence" value="ECO:0007669"/>
    <property type="project" value="UniProtKB-KW"/>
</dbReference>
<keyword evidence="2" id="KW-0489">Methyltransferase</keyword>
<gene>
    <name evidence="2" type="ORF">FKZ61_00995</name>
</gene>
<accession>A0A540VMJ7</accession>
<protein>
    <submittedName>
        <fullName evidence="2">Class I SAM-dependent methyltransferase</fullName>
    </submittedName>
</protein>
<dbReference type="Proteomes" id="UP000317371">
    <property type="component" value="Unassembled WGS sequence"/>
</dbReference>
<comment type="caution">
    <text evidence="2">The sequence shown here is derived from an EMBL/GenBank/DDBJ whole genome shotgun (WGS) entry which is preliminary data.</text>
</comment>
<dbReference type="CDD" id="cd02440">
    <property type="entry name" value="AdoMet_MTases"/>
    <property type="match status" value="1"/>
</dbReference>
<dbReference type="Gene3D" id="3.40.50.150">
    <property type="entry name" value="Vaccinia Virus protein VP39"/>
    <property type="match status" value="1"/>
</dbReference>
<dbReference type="GO" id="GO:0008168">
    <property type="term" value="F:methyltransferase activity"/>
    <property type="evidence" value="ECO:0007669"/>
    <property type="project" value="UniProtKB-KW"/>
</dbReference>
<keyword evidence="2" id="KW-0808">Transferase</keyword>
<evidence type="ECO:0000313" key="3">
    <source>
        <dbReference type="Proteomes" id="UP000317371"/>
    </source>
</evidence>
<evidence type="ECO:0000313" key="2">
    <source>
        <dbReference type="EMBL" id="TQE97987.1"/>
    </source>
</evidence>
<dbReference type="Pfam" id="PF13649">
    <property type="entry name" value="Methyltransf_25"/>
    <property type="match status" value="1"/>
</dbReference>
<dbReference type="RefSeq" id="WP_141608200.1">
    <property type="nucleotide sequence ID" value="NZ_VIGC02000001.1"/>
</dbReference>
<dbReference type="OrthoDB" id="503216at2"/>
<dbReference type="SUPFAM" id="SSF53335">
    <property type="entry name" value="S-adenosyl-L-methionine-dependent methyltransferases"/>
    <property type="match status" value="1"/>
</dbReference>
<dbReference type="InterPro" id="IPR041698">
    <property type="entry name" value="Methyltransf_25"/>
</dbReference>
<organism evidence="2 3">
    <name type="scientific">Litorilinea aerophila</name>
    <dbReference type="NCBI Taxonomy" id="1204385"/>
    <lineage>
        <taxon>Bacteria</taxon>
        <taxon>Bacillati</taxon>
        <taxon>Chloroflexota</taxon>
        <taxon>Caldilineae</taxon>
        <taxon>Caldilineales</taxon>
        <taxon>Caldilineaceae</taxon>
        <taxon>Litorilinea</taxon>
    </lineage>
</organism>